<proteinExistence type="inferred from homology"/>
<evidence type="ECO:0000313" key="4">
    <source>
        <dbReference type="EMBL" id="MBB4536201.1"/>
    </source>
</evidence>
<dbReference type="InterPro" id="IPR005545">
    <property type="entry name" value="YCII"/>
</dbReference>
<dbReference type="PANTHER" id="PTHR35174">
    <property type="entry name" value="BLL7171 PROTEIN-RELATED"/>
    <property type="match status" value="1"/>
</dbReference>
<accession>A0A7W6Y7M3</accession>
<dbReference type="Proteomes" id="UP000523431">
    <property type="component" value="Unassembled WGS sequence"/>
</dbReference>
<dbReference type="Proteomes" id="UP000557344">
    <property type="component" value="Unassembled WGS sequence"/>
</dbReference>
<dbReference type="EMBL" id="JACIHU010000005">
    <property type="protein sequence ID" value="MBB4480249.1"/>
    <property type="molecule type" value="Genomic_DNA"/>
</dbReference>
<name>A0A7W6Y7M3_RHIET</name>
<dbReference type="PANTHER" id="PTHR35174:SF3">
    <property type="entry name" value="BLL7171 PROTEIN"/>
    <property type="match status" value="1"/>
</dbReference>
<dbReference type="Pfam" id="PF03795">
    <property type="entry name" value="YCII"/>
    <property type="match status" value="1"/>
</dbReference>
<dbReference type="SUPFAM" id="SSF54909">
    <property type="entry name" value="Dimeric alpha+beta barrel"/>
    <property type="match status" value="1"/>
</dbReference>
<evidence type="ECO:0000259" key="2">
    <source>
        <dbReference type="Pfam" id="PF03795"/>
    </source>
</evidence>
<feature type="domain" description="YCII-related" evidence="2">
    <location>
        <begin position="1"/>
        <end position="106"/>
    </location>
</feature>
<dbReference type="EMBL" id="JACIID010000005">
    <property type="protein sequence ID" value="MBB4536201.1"/>
    <property type="molecule type" value="Genomic_DNA"/>
</dbReference>
<protein>
    <recommendedName>
        <fullName evidence="2">YCII-related domain-containing protein</fullName>
    </recommendedName>
</protein>
<comment type="similarity">
    <text evidence="1">Belongs to the YciI family.</text>
</comment>
<evidence type="ECO:0000313" key="5">
    <source>
        <dbReference type="Proteomes" id="UP000523431"/>
    </source>
</evidence>
<evidence type="ECO:0000313" key="6">
    <source>
        <dbReference type="Proteomes" id="UP000557344"/>
    </source>
</evidence>
<dbReference type="AlphaFoldDB" id="A0A7W6Y7M3"/>
<dbReference type="Gene3D" id="3.30.70.1060">
    <property type="entry name" value="Dimeric alpha+beta barrel"/>
    <property type="match status" value="1"/>
</dbReference>
<gene>
    <name evidence="3" type="ORF">GGE46_002832</name>
    <name evidence="4" type="ORF">GGE57_002952</name>
</gene>
<comment type="caution">
    <text evidence="3">The sequence shown here is derived from an EMBL/GenBank/DDBJ whole genome shotgun (WGS) entry which is preliminary data.</text>
</comment>
<organism evidence="3 6">
    <name type="scientific">Rhizobium etli</name>
    <dbReference type="NCBI Taxonomy" id="29449"/>
    <lineage>
        <taxon>Bacteria</taxon>
        <taxon>Pseudomonadati</taxon>
        <taxon>Pseudomonadota</taxon>
        <taxon>Alphaproteobacteria</taxon>
        <taxon>Hyphomicrobiales</taxon>
        <taxon>Rhizobiaceae</taxon>
        <taxon>Rhizobium/Agrobacterium group</taxon>
        <taxon>Rhizobium</taxon>
    </lineage>
</organism>
<dbReference type="InterPro" id="IPR011008">
    <property type="entry name" value="Dimeric_a/b-barrel"/>
</dbReference>
<reference evidence="5 6" key="1">
    <citation type="submission" date="2020-08" db="EMBL/GenBank/DDBJ databases">
        <title>Genomic Encyclopedia of Type Strains, Phase IV (KMG-V): Genome sequencing to study the core and pangenomes of soil and plant-associated prokaryotes.</title>
        <authorList>
            <person name="Whitman W."/>
        </authorList>
    </citation>
    <scope>NUCLEOTIDE SEQUENCE [LARGE SCALE GENOMIC DNA]</scope>
    <source>
        <strain evidence="3 6">SEMIA 471</strain>
        <strain evidence="4 5">SEMIA 489</strain>
    </source>
</reference>
<evidence type="ECO:0000313" key="3">
    <source>
        <dbReference type="EMBL" id="MBB4480249.1"/>
    </source>
</evidence>
<sequence length="134" mass="14708">MQYALIIREAPEDFARRSDPAYRDGWVAYSKALAQAGIMTGGAGLTAPETGTILRRKGEDHDVQDGPYPEGKEQLGGFYLIEVPDIDTALEWATRVPISDKGSVEVPPPAAVRRQCPPMPDARPNRWRVSLMAS</sequence>
<evidence type="ECO:0000256" key="1">
    <source>
        <dbReference type="ARBA" id="ARBA00007689"/>
    </source>
</evidence>